<dbReference type="AlphaFoldDB" id="A0AAV5SUS9"/>
<organism evidence="2 3">
    <name type="scientific">Pristionchus entomophagus</name>
    <dbReference type="NCBI Taxonomy" id="358040"/>
    <lineage>
        <taxon>Eukaryota</taxon>
        <taxon>Metazoa</taxon>
        <taxon>Ecdysozoa</taxon>
        <taxon>Nematoda</taxon>
        <taxon>Chromadorea</taxon>
        <taxon>Rhabditida</taxon>
        <taxon>Rhabditina</taxon>
        <taxon>Diplogasteromorpha</taxon>
        <taxon>Diplogasteroidea</taxon>
        <taxon>Neodiplogasteridae</taxon>
        <taxon>Pristionchus</taxon>
    </lineage>
</organism>
<proteinExistence type="predicted"/>
<comment type="caution">
    <text evidence="2">The sequence shown here is derived from an EMBL/GenBank/DDBJ whole genome shotgun (WGS) entry which is preliminary data.</text>
</comment>
<keyword evidence="3" id="KW-1185">Reference proteome</keyword>
<accession>A0AAV5SUS9</accession>
<evidence type="ECO:0000313" key="2">
    <source>
        <dbReference type="EMBL" id="GMS85109.1"/>
    </source>
</evidence>
<reference evidence="2" key="1">
    <citation type="submission" date="2023-10" db="EMBL/GenBank/DDBJ databases">
        <title>Genome assembly of Pristionchus species.</title>
        <authorList>
            <person name="Yoshida K."/>
            <person name="Sommer R.J."/>
        </authorList>
    </citation>
    <scope>NUCLEOTIDE SEQUENCE</scope>
    <source>
        <strain evidence="2">RS0144</strain>
    </source>
</reference>
<name>A0AAV5SUS9_9BILA</name>
<dbReference type="Proteomes" id="UP001432027">
    <property type="component" value="Unassembled WGS sequence"/>
</dbReference>
<evidence type="ECO:0000256" key="1">
    <source>
        <dbReference type="SAM" id="SignalP"/>
    </source>
</evidence>
<keyword evidence="1" id="KW-0732">Signal</keyword>
<feature type="chain" id="PRO_5043517881" evidence="1">
    <location>
        <begin position="22"/>
        <end position="157"/>
    </location>
</feature>
<protein>
    <submittedName>
        <fullName evidence="2">Uncharacterized protein</fullName>
    </submittedName>
</protein>
<gene>
    <name evidence="2" type="ORF">PENTCL1PPCAC_7284</name>
</gene>
<evidence type="ECO:0000313" key="3">
    <source>
        <dbReference type="Proteomes" id="UP001432027"/>
    </source>
</evidence>
<dbReference type="EMBL" id="BTSX01000002">
    <property type="protein sequence ID" value="GMS85109.1"/>
    <property type="molecule type" value="Genomic_DNA"/>
</dbReference>
<sequence length="157" mass="18585">MRLDLSPLSLLLLLIATVSYASKEISVKHFLGMMQSMVDDSEKLARIMFEDRQKWCVEWIDVDGPFSFDRYKETVDFLMRTDKTNRTHHPLFIPERLKGTLESYKRKARSGFRAEVKEDAKDSYKLFKVTFLFFNRKSISVFQFLCESMRVEEDTTD</sequence>
<feature type="signal peptide" evidence="1">
    <location>
        <begin position="1"/>
        <end position="21"/>
    </location>
</feature>